<evidence type="ECO:0000259" key="2">
    <source>
        <dbReference type="PROSITE" id="PS51299"/>
    </source>
</evidence>
<organism evidence="3 4">
    <name type="scientific">Papiliotrema laurentii</name>
    <name type="common">Cryptococcus laurentii</name>
    <dbReference type="NCBI Taxonomy" id="5418"/>
    <lineage>
        <taxon>Eukaryota</taxon>
        <taxon>Fungi</taxon>
        <taxon>Dikarya</taxon>
        <taxon>Basidiomycota</taxon>
        <taxon>Agaricomycotina</taxon>
        <taxon>Tremellomycetes</taxon>
        <taxon>Tremellales</taxon>
        <taxon>Rhynchogastremaceae</taxon>
        <taxon>Papiliotrema</taxon>
    </lineage>
</organism>
<accession>A0AAD9L6R1</accession>
<evidence type="ECO:0000313" key="4">
    <source>
        <dbReference type="Proteomes" id="UP001182556"/>
    </source>
</evidence>
<dbReference type="InterPro" id="IPR036887">
    <property type="entry name" value="HTH_APSES_sf"/>
</dbReference>
<dbReference type="GO" id="GO:0003677">
    <property type="term" value="F:DNA binding"/>
    <property type="evidence" value="ECO:0007669"/>
    <property type="project" value="InterPro"/>
</dbReference>
<dbReference type="GO" id="GO:1990862">
    <property type="term" value="C:nuclear membrane complex Bqt3-Bqt4"/>
    <property type="evidence" value="ECO:0007669"/>
    <property type="project" value="InterPro"/>
</dbReference>
<dbReference type="Gene3D" id="3.10.260.10">
    <property type="entry name" value="Transcription regulator HTH, APSES-type DNA-binding domain"/>
    <property type="match status" value="1"/>
</dbReference>
<evidence type="ECO:0000256" key="1">
    <source>
        <dbReference type="SAM" id="MobiDB-lite"/>
    </source>
</evidence>
<proteinExistence type="predicted"/>
<feature type="domain" description="HTH APSES-type" evidence="2">
    <location>
        <begin position="73"/>
        <end position="188"/>
    </location>
</feature>
<dbReference type="AlphaFoldDB" id="A0AAD9L6R1"/>
<dbReference type="InterPro" id="IPR003163">
    <property type="entry name" value="Tscrpt_reg_HTH_APSES-type"/>
</dbReference>
<evidence type="ECO:0000313" key="3">
    <source>
        <dbReference type="EMBL" id="KAK1924817.1"/>
    </source>
</evidence>
<dbReference type="GO" id="GO:0070197">
    <property type="term" value="P:meiotic attachment of telomere to nuclear envelope"/>
    <property type="evidence" value="ECO:0007669"/>
    <property type="project" value="InterPro"/>
</dbReference>
<dbReference type="PANTHER" id="PTHR38044:SF1">
    <property type="entry name" value="BOUQUET FORMATION PROTEIN 4"/>
    <property type="match status" value="1"/>
</dbReference>
<dbReference type="SUPFAM" id="SSF54616">
    <property type="entry name" value="DNA-binding domain of Mlu1-box binding protein MBP1"/>
    <property type="match status" value="1"/>
</dbReference>
<feature type="region of interest" description="Disordered" evidence="1">
    <location>
        <begin position="1"/>
        <end position="32"/>
    </location>
</feature>
<feature type="compositionally biased region" description="Low complexity" evidence="1">
    <location>
        <begin position="212"/>
        <end position="223"/>
    </location>
</feature>
<dbReference type="PANTHER" id="PTHR38044">
    <property type="entry name" value="BOUQUET FORMATION PROTEIN 4"/>
    <property type="match status" value="1"/>
</dbReference>
<dbReference type="EMBL" id="JAODAN010000004">
    <property type="protein sequence ID" value="KAK1924817.1"/>
    <property type="molecule type" value="Genomic_DNA"/>
</dbReference>
<dbReference type="PROSITE" id="PS51299">
    <property type="entry name" value="HTH_APSES"/>
    <property type="match status" value="1"/>
</dbReference>
<keyword evidence="4" id="KW-1185">Reference proteome</keyword>
<reference evidence="3" key="1">
    <citation type="submission" date="2023-02" db="EMBL/GenBank/DDBJ databases">
        <title>Identification and recombinant expression of a fungal hydrolase from Papiliotrema laurentii that hydrolyzes apple cutin and clears colloidal polyester polyurethane.</title>
        <authorList>
            <consortium name="DOE Joint Genome Institute"/>
            <person name="Roman V.A."/>
            <person name="Bojanowski C."/>
            <person name="Crable B.R."/>
            <person name="Wagner D.N."/>
            <person name="Hung C.S."/>
            <person name="Nadeau L.J."/>
            <person name="Schratz L."/>
            <person name="Haridas S."/>
            <person name="Pangilinan J."/>
            <person name="Lipzen A."/>
            <person name="Na H."/>
            <person name="Yan M."/>
            <person name="Ng V."/>
            <person name="Grigoriev I.V."/>
            <person name="Spatafora J.W."/>
            <person name="Barlow D."/>
            <person name="Biffinger J."/>
            <person name="Kelley-Loughnane N."/>
            <person name="Varaljay V.A."/>
            <person name="Crookes-Goodson W.J."/>
        </authorList>
    </citation>
    <scope>NUCLEOTIDE SEQUENCE</scope>
    <source>
        <strain evidence="3">5307AH</strain>
    </source>
</reference>
<dbReference type="Proteomes" id="UP001182556">
    <property type="component" value="Unassembled WGS sequence"/>
</dbReference>
<sequence>MQSNNAANNPPPPPYPGLQHAASADLGANVDYDLSPMTQAENRPRLPEEKRNPYLQSLPDDATLVKFQTIVREDHEIVVGRIKVPTPGHKNAHAFILRRYDTNAISLTTMYKVAFPGASEEDERREMEWVKSSYDTRNTNGGRGSNAVRLAGQWVSRHLAIHLAPAYHITELVTALARAVPDPNVAYRKSQRSQAVADALARQREAQNNPVPSLSAASASPAAKRQRQSSPHSPAGEEQRQLTLEATTTLTAPSNAVINIEAEIQSAKQLVMDIKRELRLRSAAGEDLEDQGVADGETSRGVKRGNGDDGVVVSGGGSTKERVIKKNKRIEQGGGGETVKKVAWGALLFGLGVGASFLPNFF</sequence>
<name>A0AAD9L6R1_PAPLA</name>
<dbReference type="GO" id="GO:0044820">
    <property type="term" value="P:mitotic telomere tethering at nuclear periphery"/>
    <property type="evidence" value="ECO:0007669"/>
    <property type="project" value="TreeGrafter"/>
</dbReference>
<gene>
    <name evidence="3" type="ORF">DB88DRAFT_525280</name>
</gene>
<protein>
    <recommendedName>
        <fullName evidence="2">HTH APSES-type domain-containing protein</fullName>
    </recommendedName>
</protein>
<feature type="region of interest" description="Disordered" evidence="1">
    <location>
        <begin position="196"/>
        <end position="240"/>
    </location>
</feature>
<dbReference type="InterPro" id="IPR037548">
    <property type="entry name" value="Bqt4"/>
</dbReference>
<comment type="caution">
    <text evidence="3">The sequence shown here is derived from an EMBL/GenBank/DDBJ whole genome shotgun (WGS) entry which is preliminary data.</text>
</comment>
<feature type="region of interest" description="Disordered" evidence="1">
    <location>
        <begin position="289"/>
        <end position="318"/>
    </location>
</feature>